<evidence type="ECO:0000313" key="2">
    <source>
        <dbReference type="Proteomes" id="UP001519272"/>
    </source>
</evidence>
<comment type="caution">
    <text evidence="1">The sequence shown here is derived from an EMBL/GenBank/DDBJ whole genome shotgun (WGS) entry which is preliminary data.</text>
</comment>
<organism evidence="1 2">
    <name type="scientific">Paenibacillus turicensis</name>
    <dbReference type="NCBI Taxonomy" id="160487"/>
    <lineage>
        <taxon>Bacteria</taxon>
        <taxon>Bacillati</taxon>
        <taxon>Bacillota</taxon>
        <taxon>Bacilli</taxon>
        <taxon>Bacillales</taxon>
        <taxon>Paenibacillaceae</taxon>
        <taxon>Paenibacillus</taxon>
    </lineage>
</organism>
<sequence>MKNTLSKGLHIINNGTEIYKELFPYSGENNHCSKLKENEVRQIRLYYNRGLCTRQELANCFKVSISTINDIINYRTWKHIGSYHPTKEVITATRFVIHNKESQDQQVITLVHTIIASNSSKLLDILSGDDSALLTRYPTAVFIGEYLLAM</sequence>
<accession>A0ABS4FUS3</accession>
<keyword evidence="1" id="KW-0238">DNA-binding</keyword>
<protein>
    <submittedName>
        <fullName evidence="1">DNA-binding protein YlxM (UPF0122 family)</fullName>
    </submittedName>
</protein>
<evidence type="ECO:0000313" key="1">
    <source>
        <dbReference type="EMBL" id="MBP1906323.1"/>
    </source>
</evidence>
<keyword evidence="2" id="KW-1185">Reference proteome</keyword>
<dbReference type="GO" id="GO:0003677">
    <property type="term" value="F:DNA binding"/>
    <property type="evidence" value="ECO:0007669"/>
    <property type="project" value="UniProtKB-KW"/>
</dbReference>
<proteinExistence type="predicted"/>
<dbReference type="Proteomes" id="UP001519272">
    <property type="component" value="Unassembled WGS sequence"/>
</dbReference>
<gene>
    <name evidence="1" type="ORF">J2Z32_002972</name>
</gene>
<name>A0ABS4FUS3_9BACL</name>
<reference evidence="1 2" key="1">
    <citation type="submission" date="2021-03" db="EMBL/GenBank/DDBJ databases">
        <title>Genomic Encyclopedia of Type Strains, Phase IV (KMG-IV): sequencing the most valuable type-strain genomes for metagenomic binning, comparative biology and taxonomic classification.</title>
        <authorList>
            <person name="Goeker M."/>
        </authorList>
    </citation>
    <scope>NUCLEOTIDE SEQUENCE [LARGE SCALE GENOMIC DNA]</scope>
    <source>
        <strain evidence="1 2">DSM 14349</strain>
    </source>
</reference>
<dbReference type="EMBL" id="JAGGKG010000014">
    <property type="protein sequence ID" value="MBP1906323.1"/>
    <property type="molecule type" value="Genomic_DNA"/>
</dbReference>
<dbReference type="RefSeq" id="WP_210089917.1">
    <property type="nucleotide sequence ID" value="NZ_JAGGKG010000014.1"/>
</dbReference>